<keyword evidence="7" id="KW-1133">Transmembrane helix</keyword>
<evidence type="ECO:0000256" key="1">
    <source>
        <dbReference type="ARBA" id="ARBA00004448"/>
    </source>
</evidence>
<dbReference type="SUPFAM" id="SSF103506">
    <property type="entry name" value="Mitochondrial carrier"/>
    <property type="match status" value="1"/>
</dbReference>
<reference evidence="11 12" key="1">
    <citation type="submission" date="2019-12" db="EMBL/GenBank/DDBJ databases">
        <authorList>
            <person name="Alioto T."/>
            <person name="Alioto T."/>
            <person name="Gomez Garrido J."/>
        </authorList>
    </citation>
    <scope>NUCLEOTIDE SEQUENCE [LARGE SCALE GENOMIC DNA]</scope>
</reference>
<organism evidence="11 12">
    <name type="scientific">Olea europaea subsp. europaea</name>
    <dbReference type="NCBI Taxonomy" id="158383"/>
    <lineage>
        <taxon>Eukaryota</taxon>
        <taxon>Viridiplantae</taxon>
        <taxon>Streptophyta</taxon>
        <taxon>Embryophyta</taxon>
        <taxon>Tracheophyta</taxon>
        <taxon>Spermatophyta</taxon>
        <taxon>Magnoliopsida</taxon>
        <taxon>eudicotyledons</taxon>
        <taxon>Gunneridae</taxon>
        <taxon>Pentapetalae</taxon>
        <taxon>asterids</taxon>
        <taxon>lamiids</taxon>
        <taxon>Lamiales</taxon>
        <taxon>Oleaceae</taxon>
        <taxon>Oleeae</taxon>
        <taxon>Olea</taxon>
    </lineage>
</organism>
<keyword evidence="12" id="KW-1185">Reference proteome</keyword>
<evidence type="ECO:0000256" key="6">
    <source>
        <dbReference type="ARBA" id="ARBA00022792"/>
    </source>
</evidence>
<name>A0A8S0QSE6_OLEEU</name>
<keyword evidence="5" id="KW-0677">Repeat</keyword>
<evidence type="ECO:0000256" key="2">
    <source>
        <dbReference type="ARBA" id="ARBA00006375"/>
    </source>
</evidence>
<keyword evidence="3" id="KW-0813">Transport</keyword>
<proteinExistence type="inferred from homology"/>
<dbReference type="Proteomes" id="UP000594638">
    <property type="component" value="Unassembled WGS sequence"/>
</dbReference>
<keyword evidence="6" id="KW-0999">Mitochondrion inner membrane</keyword>
<evidence type="ECO:0000256" key="10">
    <source>
        <dbReference type="SAM" id="MobiDB-lite"/>
    </source>
</evidence>
<evidence type="ECO:0000256" key="4">
    <source>
        <dbReference type="ARBA" id="ARBA00022692"/>
    </source>
</evidence>
<evidence type="ECO:0000256" key="7">
    <source>
        <dbReference type="ARBA" id="ARBA00022989"/>
    </source>
</evidence>
<dbReference type="InterPro" id="IPR023395">
    <property type="entry name" value="MCP_dom_sf"/>
</dbReference>
<evidence type="ECO:0000313" key="11">
    <source>
        <dbReference type="EMBL" id="CAA2968580.1"/>
    </source>
</evidence>
<dbReference type="GO" id="GO:0005743">
    <property type="term" value="C:mitochondrial inner membrane"/>
    <property type="evidence" value="ECO:0007669"/>
    <property type="project" value="UniProtKB-SubCell"/>
</dbReference>
<comment type="similarity">
    <text evidence="2">Belongs to the mitochondrial carrier (TC 2.A.29) family.</text>
</comment>
<evidence type="ECO:0000313" key="12">
    <source>
        <dbReference type="Proteomes" id="UP000594638"/>
    </source>
</evidence>
<dbReference type="PANTHER" id="PTHR45671">
    <property type="entry name" value="SOLUTE CARRIER FAMILY 25 (MITOCHONDRIAL CARRIER PHOSPHATE CARRIER), MEMBER 3, LIKE-RELATED-RELATED"/>
    <property type="match status" value="1"/>
</dbReference>
<dbReference type="InterPro" id="IPR044677">
    <property type="entry name" value="SLC25A3/Pic2/Mir1-like"/>
</dbReference>
<dbReference type="EMBL" id="CACTIH010001914">
    <property type="protein sequence ID" value="CAA2968580.1"/>
    <property type="molecule type" value="Genomic_DNA"/>
</dbReference>
<protein>
    <submittedName>
        <fullName evidence="11">Mitochondrial phosphate carrier 1, mitochondrial</fullName>
    </submittedName>
</protein>
<sequence length="122" mass="13229">MAVDGTKMASPSLPVPGPKQLSKSTVHSTQRESDKARKLAGYAVGAVGTIISNPADNIVSSVYNKKSETVKQALHLSEISQTFSDILLVNLFRSLLVRKIIVGPIVTLQWFFYDTIKVLSGL</sequence>
<dbReference type="AlphaFoldDB" id="A0A8S0QSE6"/>
<evidence type="ECO:0000256" key="9">
    <source>
        <dbReference type="ARBA" id="ARBA00023136"/>
    </source>
</evidence>
<dbReference type="GO" id="GO:1990547">
    <property type="term" value="P:mitochondrial phosphate ion transmembrane transport"/>
    <property type="evidence" value="ECO:0007669"/>
    <property type="project" value="InterPro"/>
</dbReference>
<comment type="subcellular location">
    <subcellularLocation>
        <location evidence="1">Mitochondrion inner membrane</location>
        <topology evidence="1">Multi-pass membrane protein</topology>
    </subcellularLocation>
</comment>
<evidence type="ECO:0000256" key="3">
    <source>
        <dbReference type="ARBA" id="ARBA00022448"/>
    </source>
</evidence>
<dbReference type="GO" id="GO:0005315">
    <property type="term" value="F:phosphate transmembrane transporter activity"/>
    <property type="evidence" value="ECO:0007669"/>
    <property type="project" value="InterPro"/>
</dbReference>
<dbReference type="PANTHER" id="PTHR45671:SF4">
    <property type="entry name" value="MITOCHONDRIAL PHOSPHATE CARRIER PROTEIN 1, MITOCHONDRIAL"/>
    <property type="match status" value="1"/>
</dbReference>
<gene>
    <name evidence="11" type="ORF">OLEA9_A087799</name>
</gene>
<dbReference type="OrthoDB" id="427452at2759"/>
<dbReference type="Gramene" id="OE9A087799T1">
    <property type="protein sequence ID" value="OE9A087799C1"/>
    <property type="gene ID" value="OE9A087799"/>
</dbReference>
<feature type="region of interest" description="Disordered" evidence="10">
    <location>
        <begin position="1"/>
        <end position="34"/>
    </location>
</feature>
<keyword evidence="8" id="KW-0496">Mitochondrion</keyword>
<accession>A0A8S0QSE6</accession>
<evidence type="ECO:0000256" key="8">
    <source>
        <dbReference type="ARBA" id="ARBA00023128"/>
    </source>
</evidence>
<comment type="caution">
    <text evidence="11">The sequence shown here is derived from an EMBL/GenBank/DDBJ whole genome shotgun (WGS) entry which is preliminary data.</text>
</comment>
<keyword evidence="4" id="KW-0812">Transmembrane</keyword>
<keyword evidence="9" id="KW-0472">Membrane</keyword>
<evidence type="ECO:0000256" key="5">
    <source>
        <dbReference type="ARBA" id="ARBA00022737"/>
    </source>
</evidence>